<dbReference type="EMBL" id="FOXW01000005">
    <property type="protein sequence ID" value="SFQ32464.1"/>
    <property type="molecule type" value="Genomic_DNA"/>
</dbReference>
<evidence type="ECO:0000256" key="8">
    <source>
        <dbReference type="RuleBase" id="RU364100"/>
    </source>
</evidence>
<accession>A0A1I5XKK7</accession>
<dbReference type="GO" id="GO:0006508">
    <property type="term" value="P:proteolysis"/>
    <property type="evidence" value="ECO:0007669"/>
    <property type="project" value="UniProtKB-KW"/>
</dbReference>
<name>A0A1I5XKK7_9LACT</name>
<keyword evidence="3" id="KW-0227">DNA damage</keyword>
<keyword evidence="6" id="KW-0238">DNA-binding</keyword>
<dbReference type="GO" id="GO:0008233">
    <property type="term" value="F:peptidase activity"/>
    <property type="evidence" value="ECO:0007669"/>
    <property type="project" value="UniProtKB-KW"/>
</dbReference>
<dbReference type="Gene3D" id="3.90.1680.10">
    <property type="entry name" value="SOS response associated peptidase-like"/>
    <property type="match status" value="1"/>
</dbReference>
<keyword evidence="4 8" id="KW-0378">Hydrolase</keyword>
<dbReference type="GO" id="GO:0016829">
    <property type="term" value="F:lyase activity"/>
    <property type="evidence" value="ECO:0007669"/>
    <property type="project" value="UniProtKB-KW"/>
</dbReference>
<dbReference type="Proteomes" id="UP000199136">
    <property type="component" value="Unassembled WGS sequence"/>
</dbReference>
<dbReference type="InterPro" id="IPR036590">
    <property type="entry name" value="SRAP-like"/>
</dbReference>
<keyword evidence="10" id="KW-1185">Reference proteome</keyword>
<organism evidence="9 10">
    <name type="scientific">Desemzia incerta</name>
    <dbReference type="NCBI Taxonomy" id="82801"/>
    <lineage>
        <taxon>Bacteria</taxon>
        <taxon>Bacillati</taxon>
        <taxon>Bacillota</taxon>
        <taxon>Bacilli</taxon>
        <taxon>Lactobacillales</taxon>
        <taxon>Carnobacteriaceae</taxon>
        <taxon>Desemzia</taxon>
    </lineage>
</organism>
<dbReference type="GO" id="GO:0003697">
    <property type="term" value="F:single-stranded DNA binding"/>
    <property type="evidence" value="ECO:0007669"/>
    <property type="project" value="InterPro"/>
</dbReference>
<keyword evidence="7" id="KW-0456">Lyase</keyword>
<proteinExistence type="inferred from homology"/>
<dbReference type="InterPro" id="IPR003738">
    <property type="entry name" value="SRAP"/>
</dbReference>
<keyword evidence="5" id="KW-0190">Covalent protein-DNA linkage</keyword>
<dbReference type="SUPFAM" id="SSF143081">
    <property type="entry name" value="BB1717-like"/>
    <property type="match status" value="1"/>
</dbReference>
<evidence type="ECO:0000313" key="9">
    <source>
        <dbReference type="EMBL" id="SFQ32464.1"/>
    </source>
</evidence>
<gene>
    <name evidence="9" type="ORF">SAMN04488506_1453</name>
</gene>
<dbReference type="AlphaFoldDB" id="A0A1I5XKK7"/>
<dbReference type="EC" id="3.4.-.-" evidence="8"/>
<dbReference type="GO" id="GO:0106300">
    <property type="term" value="P:protein-DNA covalent cross-linking repair"/>
    <property type="evidence" value="ECO:0007669"/>
    <property type="project" value="InterPro"/>
</dbReference>
<evidence type="ECO:0000256" key="2">
    <source>
        <dbReference type="ARBA" id="ARBA00022670"/>
    </source>
</evidence>
<reference evidence="9 10" key="1">
    <citation type="submission" date="2016-10" db="EMBL/GenBank/DDBJ databases">
        <authorList>
            <person name="de Groot N.N."/>
        </authorList>
    </citation>
    <scope>NUCLEOTIDE SEQUENCE [LARGE SCALE GENOMIC DNA]</scope>
    <source>
        <strain evidence="9 10">DSM 20581</strain>
    </source>
</reference>
<evidence type="ECO:0000256" key="5">
    <source>
        <dbReference type="ARBA" id="ARBA00023124"/>
    </source>
</evidence>
<dbReference type="PANTHER" id="PTHR13604:SF0">
    <property type="entry name" value="ABASIC SITE PROCESSING PROTEIN HMCES"/>
    <property type="match status" value="1"/>
</dbReference>
<sequence>MCGRYSLEVSKERLTERYNLEKIPSDYQEREEIFPATVAPIILPDTGLAFLEWGFTPQFAKRPLINARAETILEKPTFSKAFRTMRCLIPATAFFEWEKGEEKKTKRRITVTNQTIFSIAGICDYFLDEEGREQLKYSLITTEANDQMKQIHHRMPVILRPEDESEYLNKEQEPEKVHQLLKPSELKLVII</sequence>
<dbReference type="RefSeq" id="WP_177192525.1">
    <property type="nucleotide sequence ID" value="NZ_FOXW01000005.1"/>
</dbReference>
<dbReference type="Pfam" id="PF02586">
    <property type="entry name" value="SRAP"/>
    <property type="match status" value="1"/>
</dbReference>
<evidence type="ECO:0000313" key="10">
    <source>
        <dbReference type="Proteomes" id="UP000199136"/>
    </source>
</evidence>
<evidence type="ECO:0000256" key="3">
    <source>
        <dbReference type="ARBA" id="ARBA00022763"/>
    </source>
</evidence>
<comment type="similarity">
    <text evidence="1 8">Belongs to the SOS response-associated peptidase family.</text>
</comment>
<dbReference type="PANTHER" id="PTHR13604">
    <property type="entry name" value="DC12-RELATED"/>
    <property type="match status" value="1"/>
</dbReference>
<keyword evidence="2 8" id="KW-0645">Protease</keyword>
<evidence type="ECO:0000256" key="6">
    <source>
        <dbReference type="ARBA" id="ARBA00023125"/>
    </source>
</evidence>
<dbReference type="STRING" id="82801.SAMN04488506_1453"/>
<evidence type="ECO:0000256" key="7">
    <source>
        <dbReference type="ARBA" id="ARBA00023239"/>
    </source>
</evidence>
<evidence type="ECO:0000256" key="1">
    <source>
        <dbReference type="ARBA" id="ARBA00008136"/>
    </source>
</evidence>
<protein>
    <recommendedName>
        <fullName evidence="8">Abasic site processing protein</fullName>
        <ecNumber evidence="8">3.4.-.-</ecNumber>
    </recommendedName>
</protein>
<evidence type="ECO:0000256" key="4">
    <source>
        <dbReference type="ARBA" id="ARBA00022801"/>
    </source>
</evidence>